<dbReference type="AlphaFoldDB" id="A0A9P1G458"/>
<organism evidence="1">
    <name type="scientific">Cladocopium goreaui</name>
    <dbReference type="NCBI Taxonomy" id="2562237"/>
    <lineage>
        <taxon>Eukaryota</taxon>
        <taxon>Sar</taxon>
        <taxon>Alveolata</taxon>
        <taxon>Dinophyceae</taxon>
        <taxon>Suessiales</taxon>
        <taxon>Symbiodiniaceae</taxon>
        <taxon>Cladocopium</taxon>
    </lineage>
</organism>
<reference evidence="1" key="1">
    <citation type="submission" date="2022-10" db="EMBL/GenBank/DDBJ databases">
        <authorList>
            <person name="Chen Y."/>
            <person name="Dougan E. K."/>
            <person name="Chan C."/>
            <person name="Rhodes N."/>
            <person name="Thang M."/>
        </authorList>
    </citation>
    <scope>NUCLEOTIDE SEQUENCE</scope>
</reference>
<gene>
    <name evidence="1" type="ORF">C1SCF055_LOCUS26461</name>
</gene>
<accession>A0A9P1G458</accession>
<evidence type="ECO:0000313" key="1">
    <source>
        <dbReference type="EMBL" id="CAI4000339.1"/>
    </source>
</evidence>
<proteinExistence type="predicted"/>
<keyword evidence="3" id="KW-1185">Reference proteome</keyword>
<comment type="caution">
    <text evidence="1">The sequence shown here is derived from an EMBL/GenBank/DDBJ whole genome shotgun (WGS) entry which is preliminary data.</text>
</comment>
<protein>
    <submittedName>
        <fullName evidence="1">Uncharacterized protein</fullName>
    </submittedName>
</protein>
<reference evidence="2" key="2">
    <citation type="submission" date="2024-04" db="EMBL/GenBank/DDBJ databases">
        <authorList>
            <person name="Chen Y."/>
            <person name="Shah S."/>
            <person name="Dougan E. K."/>
            <person name="Thang M."/>
            <person name="Chan C."/>
        </authorList>
    </citation>
    <scope>NUCLEOTIDE SEQUENCE [LARGE SCALE GENOMIC DNA]</scope>
</reference>
<evidence type="ECO:0000313" key="2">
    <source>
        <dbReference type="EMBL" id="CAL1153714.1"/>
    </source>
</evidence>
<dbReference type="EMBL" id="CAMXCT020002775">
    <property type="protein sequence ID" value="CAL1153714.1"/>
    <property type="molecule type" value="Genomic_DNA"/>
</dbReference>
<dbReference type="Proteomes" id="UP001152797">
    <property type="component" value="Unassembled WGS sequence"/>
</dbReference>
<evidence type="ECO:0000313" key="3">
    <source>
        <dbReference type="Proteomes" id="UP001152797"/>
    </source>
</evidence>
<name>A0A9P1G458_9DINO</name>
<sequence>MMKHGQARALLDINPPEMPDFQQAPPSQCHFHAASVPAAVSLHGPDEPSILRHWSPEWLPRLFEDASHLKIQKDVCQRPATMAEETIAFRDRVDQSFGWKSKVLDDQQKSYRAAAQATLLPLACMRILSGGVAAAASRLRALDAVCWCQYCMLLDTSPDDGKSELLHCKLFALVAGDLYRSHGGQLFEYNNGAWAPASRGLTSVNLEFVLQALRRAQAYYSIMAQMKPKRCYDDIVFEIKAIQQVGMEEVLLQWQLQDIIQRKPEVRAREWLCGLSELCRTIVKCFQRWGDEEIRVKQQPGLCFQDAFISTVDGNPKQMQKDARHGCYIAIPTPIAFVPSMTTRQRYASILLSSFAGSDGLQVLLNQCALVVARVRQPDILHIVVGCGHDGKTLIFVDHLQAVFGSAFSCAPCGMLQSEREFQVQGANFIHAAFLTFDECKRDSGIMEDIVKVFVGGGWLPLRRNHEADWACTGKVWAMNSGDIPRVPTAEEVSHQRRFRCTYMRSTFTALEEEVDIPNKVFHADPGAKSFMSSGEAVWCFFQDFLFPHLRANGVQTCSDNLEYMRKGTSMHKDTHWLLRKMNRTTDCIHPDTAQGLEAQNERPGEAPAATLPERIVRETHASIHAQFFSAADINRIVVPSNPGSAPPRRPGKKLRVEYLKDSLQQFPHLIRLVDGLQRAGAPLDRFERWCLDAGSWHQCLQTCLESQNIPEVVGTWNDWLWPSAAEASAYNTDETPGFPRGDAWEVSCRMDVAGLKEFAEMVPGDKGEHARLLAELCEREGTIEGDVTILSTLGHQKKVAGASLGRVFFPWISFPNLSRSARDFGSPPGTKEFDMPNAVVHFALVWAKEYGLDLPCFQRYHANKGTWRKIVMQWFALAEQDAKKALLQACFGFAFPSRASGKPVICPLLEGLAADAMRLRATMCERHPSLLAAMRAAGRPRPETSTMAFLLFDKENQTMQAFCKLLPKYGFALVAPVFDAVLAVPQSRTEEDGTERAPNQDALLDAGQKIWPHQATGDCAEHIARTLVQQHGHPYGPGPAPTWALLMHWHCSPEPVSRRSQWYQRSNLQFEQPDLLPPHHGDLPQCSH</sequence>
<dbReference type="EMBL" id="CAMXCT030002775">
    <property type="protein sequence ID" value="CAL4787651.1"/>
    <property type="molecule type" value="Genomic_DNA"/>
</dbReference>
<dbReference type="EMBL" id="CAMXCT010002775">
    <property type="protein sequence ID" value="CAI4000339.1"/>
    <property type="molecule type" value="Genomic_DNA"/>
</dbReference>